<dbReference type="Gene3D" id="3.40.50.150">
    <property type="entry name" value="Vaccinia Virus protein VP39"/>
    <property type="match status" value="1"/>
</dbReference>
<comment type="similarity">
    <text evidence="6">Belongs to the class I-like SAM-binding methyltransferase superfamily. Cation-dependent O-methyltransferase family.</text>
</comment>
<keyword evidence="2" id="KW-0489">Methyltransferase</keyword>
<proteinExistence type="inferred from homology"/>
<accession>A0AA36I053</accession>
<evidence type="ECO:0000256" key="5">
    <source>
        <dbReference type="ARBA" id="ARBA00022939"/>
    </source>
</evidence>
<gene>
    <name evidence="8" type="ORF">EVOR1521_LOCUS7096</name>
</gene>
<evidence type="ECO:0000256" key="1">
    <source>
        <dbReference type="ARBA" id="ARBA00012880"/>
    </source>
</evidence>
<dbReference type="GO" id="GO:0016206">
    <property type="term" value="F:catechol O-methyltransferase activity"/>
    <property type="evidence" value="ECO:0007669"/>
    <property type="project" value="UniProtKB-EC"/>
</dbReference>
<evidence type="ECO:0000256" key="6">
    <source>
        <dbReference type="ARBA" id="ARBA00023453"/>
    </source>
</evidence>
<protein>
    <recommendedName>
        <fullName evidence="1">catechol O-methyltransferase</fullName>
        <ecNumber evidence="1">2.1.1.6</ecNumber>
    </recommendedName>
</protein>
<evidence type="ECO:0000256" key="4">
    <source>
        <dbReference type="ARBA" id="ARBA00022691"/>
    </source>
</evidence>
<dbReference type="GO" id="GO:0006584">
    <property type="term" value="P:catecholamine metabolic process"/>
    <property type="evidence" value="ECO:0007669"/>
    <property type="project" value="UniProtKB-KW"/>
</dbReference>
<name>A0AA36I053_9DINO</name>
<comment type="caution">
    <text evidence="8">The sequence shown here is derived from an EMBL/GenBank/DDBJ whole genome shotgun (WGS) entry which is preliminary data.</text>
</comment>
<dbReference type="GO" id="GO:0032259">
    <property type="term" value="P:methylation"/>
    <property type="evidence" value="ECO:0007669"/>
    <property type="project" value="UniProtKB-KW"/>
</dbReference>
<dbReference type="PANTHER" id="PTHR43836:SF2">
    <property type="entry name" value="CATECHOL O-METHYLTRANSFERASE 1-RELATED"/>
    <property type="match status" value="1"/>
</dbReference>
<evidence type="ECO:0000256" key="3">
    <source>
        <dbReference type="ARBA" id="ARBA00022679"/>
    </source>
</evidence>
<keyword evidence="5" id="KW-0128">Catecholamine metabolism</keyword>
<dbReference type="InterPro" id="IPR002935">
    <property type="entry name" value="SAM_O-MeTrfase"/>
</dbReference>
<evidence type="ECO:0000256" key="7">
    <source>
        <dbReference type="SAM" id="SignalP"/>
    </source>
</evidence>
<dbReference type="EMBL" id="CAUJNA010000557">
    <property type="protein sequence ID" value="CAJ1378596.1"/>
    <property type="molecule type" value="Genomic_DNA"/>
</dbReference>
<dbReference type="PROSITE" id="PS51682">
    <property type="entry name" value="SAM_OMT_I"/>
    <property type="match status" value="1"/>
</dbReference>
<dbReference type="PANTHER" id="PTHR43836">
    <property type="entry name" value="CATECHOL O-METHYLTRANSFERASE 1-RELATED"/>
    <property type="match status" value="1"/>
</dbReference>
<reference evidence="8" key="1">
    <citation type="submission" date="2023-08" db="EMBL/GenBank/DDBJ databases">
        <authorList>
            <person name="Chen Y."/>
            <person name="Shah S."/>
            <person name="Dougan E. K."/>
            <person name="Thang M."/>
            <person name="Chan C."/>
        </authorList>
    </citation>
    <scope>NUCLEOTIDE SEQUENCE</scope>
</reference>
<organism evidence="8 9">
    <name type="scientific">Effrenium voratum</name>
    <dbReference type="NCBI Taxonomy" id="2562239"/>
    <lineage>
        <taxon>Eukaryota</taxon>
        <taxon>Sar</taxon>
        <taxon>Alveolata</taxon>
        <taxon>Dinophyceae</taxon>
        <taxon>Suessiales</taxon>
        <taxon>Symbiodiniaceae</taxon>
        <taxon>Effrenium</taxon>
    </lineage>
</organism>
<dbReference type="AlphaFoldDB" id="A0AA36I053"/>
<feature type="signal peptide" evidence="7">
    <location>
        <begin position="1"/>
        <end position="18"/>
    </location>
</feature>
<feature type="chain" id="PRO_5041332703" description="catechol O-methyltransferase" evidence="7">
    <location>
        <begin position="19"/>
        <end position="280"/>
    </location>
</feature>
<keyword evidence="3" id="KW-0808">Transferase</keyword>
<dbReference type="Proteomes" id="UP001178507">
    <property type="component" value="Unassembled WGS sequence"/>
</dbReference>
<evidence type="ECO:0000313" key="9">
    <source>
        <dbReference type="Proteomes" id="UP001178507"/>
    </source>
</evidence>
<dbReference type="InterPro" id="IPR029063">
    <property type="entry name" value="SAM-dependent_MTases_sf"/>
</dbReference>
<dbReference type="Pfam" id="PF01596">
    <property type="entry name" value="Methyltransf_3"/>
    <property type="match status" value="1"/>
</dbReference>
<keyword evidence="7" id="KW-0732">Signal</keyword>
<dbReference type="SUPFAM" id="SSF53335">
    <property type="entry name" value="S-adenosyl-L-methionine-dependent methyltransferases"/>
    <property type="match status" value="1"/>
</dbReference>
<evidence type="ECO:0000313" key="8">
    <source>
        <dbReference type="EMBL" id="CAJ1378596.1"/>
    </source>
</evidence>
<evidence type="ECO:0000256" key="2">
    <source>
        <dbReference type="ARBA" id="ARBA00022603"/>
    </source>
</evidence>
<sequence length="280" mass="31238">MRLSLCTAFLAVPAALLAVVLQDPKGILGHTLGRPVEIAVNLAKIGPYIVFGLSSTQVHPQLAALDYVIDGIENVSEELRLDKAIDLVDDFGWNRGFLINVGDVKGRIVDSALLERMKRSEPKLVVEFGTFLGYGTLRLARVLKNSKAELMTVDPDVLAHSVSSSLYEKAGVRDRIVMKKDFSSNVLRELHREGRQIDFLFIDHVKKLYLSDLKLALELKLLAKDCVVVGDNILWPGAPDYKEFMLQGPGAKLFETQVHQTHVEYWPEFPDIVTVSRFLG</sequence>
<keyword evidence="9" id="KW-1185">Reference proteome</keyword>
<dbReference type="EC" id="2.1.1.6" evidence="1"/>
<keyword evidence="4" id="KW-0949">S-adenosyl-L-methionine</keyword>